<evidence type="ECO:0000256" key="1">
    <source>
        <dbReference type="SAM" id="SignalP"/>
    </source>
</evidence>
<evidence type="ECO:0000313" key="2">
    <source>
        <dbReference type="EMBL" id="KAE9610426.1"/>
    </source>
</evidence>
<organism evidence="2 3">
    <name type="scientific">Lupinus albus</name>
    <name type="common">White lupine</name>
    <name type="synonym">Lupinus termis</name>
    <dbReference type="NCBI Taxonomy" id="3870"/>
    <lineage>
        <taxon>Eukaryota</taxon>
        <taxon>Viridiplantae</taxon>
        <taxon>Streptophyta</taxon>
        <taxon>Embryophyta</taxon>
        <taxon>Tracheophyta</taxon>
        <taxon>Spermatophyta</taxon>
        <taxon>Magnoliopsida</taxon>
        <taxon>eudicotyledons</taxon>
        <taxon>Gunneridae</taxon>
        <taxon>Pentapetalae</taxon>
        <taxon>rosids</taxon>
        <taxon>fabids</taxon>
        <taxon>Fabales</taxon>
        <taxon>Fabaceae</taxon>
        <taxon>Papilionoideae</taxon>
        <taxon>50 kb inversion clade</taxon>
        <taxon>genistoids sensu lato</taxon>
        <taxon>core genistoids</taxon>
        <taxon>Genisteae</taxon>
        <taxon>Lupinus</taxon>
    </lineage>
</organism>
<keyword evidence="1" id="KW-0732">Signal</keyword>
<accession>A0A6A4QA91</accession>
<proteinExistence type="predicted"/>
<name>A0A6A4QA91_LUPAL</name>
<reference evidence="3" key="1">
    <citation type="journal article" date="2020" name="Nat. Commun.">
        <title>Genome sequence of the cluster root forming white lupin.</title>
        <authorList>
            <person name="Hufnagel B."/>
            <person name="Marques A."/>
            <person name="Soriano A."/>
            <person name="Marques L."/>
            <person name="Divol F."/>
            <person name="Doumas P."/>
            <person name="Sallet E."/>
            <person name="Mancinotti D."/>
            <person name="Carrere S."/>
            <person name="Marande W."/>
            <person name="Arribat S."/>
            <person name="Keller J."/>
            <person name="Huneau C."/>
            <person name="Blein T."/>
            <person name="Aime D."/>
            <person name="Laguerre M."/>
            <person name="Taylor J."/>
            <person name="Schubert V."/>
            <person name="Nelson M."/>
            <person name="Geu-Flores F."/>
            <person name="Crespi M."/>
            <person name="Gallardo-Guerrero K."/>
            <person name="Delaux P.-M."/>
            <person name="Salse J."/>
            <person name="Berges H."/>
            <person name="Guyot R."/>
            <person name="Gouzy J."/>
            <person name="Peret B."/>
        </authorList>
    </citation>
    <scope>NUCLEOTIDE SEQUENCE [LARGE SCALE GENOMIC DNA]</scope>
    <source>
        <strain evidence="3">cv. Amiga</strain>
    </source>
</reference>
<dbReference type="Proteomes" id="UP000447434">
    <property type="component" value="Chromosome 7"/>
</dbReference>
<keyword evidence="3" id="KW-1185">Reference proteome</keyword>
<dbReference type="AlphaFoldDB" id="A0A6A4QA91"/>
<protein>
    <recommendedName>
        <fullName evidence="4">Reverse transcriptase zinc-binding domain-containing protein</fullName>
    </recommendedName>
</protein>
<evidence type="ECO:0000313" key="3">
    <source>
        <dbReference type="Proteomes" id="UP000447434"/>
    </source>
</evidence>
<sequence length="74" mass="8819">MVKIRKNRLAWSSIWLATVWALWRSRNDSIFNNVRHSSLQILDVARMNIWLWIKNILGMNHITYSDGSLILFSF</sequence>
<evidence type="ECO:0008006" key="4">
    <source>
        <dbReference type="Google" id="ProtNLM"/>
    </source>
</evidence>
<gene>
    <name evidence="2" type="ORF">Lalb_Chr07g0186481</name>
</gene>
<feature type="signal peptide" evidence="1">
    <location>
        <begin position="1"/>
        <end position="21"/>
    </location>
</feature>
<comment type="caution">
    <text evidence="2">The sequence shown here is derived from an EMBL/GenBank/DDBJ whole genome shotgun (WGS) entry which is preliminary data.</text>
</comment>
<dbReference type="OrthoDB" id="696485at2759"/>
<feature type="chain" id="PRO_5025529554" description="Reverse transcriptase zinc-binding domain-containing protein" evidence="1">
    <location>
        <begin position="22"/>
        <end position="74"/>
    </location>
</feature>
<dbReference type="EMBL" id="WOCE01000007">
    <property type="protein sequence ID" value="KAE9610426.1"/>
    <property type="molecule type" value="Genomic_DNA"/>
</dbReference>